<dbReference type="AlphaFoldDB" id="A0A8J8BE98"/>
<protein>
    <submittedName>
        <fullName evidence="3">IS66 family transposase</fullName>
    </submittedName>
</protein>
<sequence length="509" mass="54871">MDLLVPDPQSLSREELIALVADQDAVIARQDAQITAMAGQLAGVLEKFEEQAGELEKLRHLLSRNSSNSSFPSSKDDGLGRKAPGSLRESSGKAKGKQKGAPGSRREWVSAPDETKPVFPEGACECGADLAGALDLGVVDRYQQHELPEVAVKVTQFEAHAVACGCGRTHTGARPEGAGAGSAGYGPNLQALIVYLLVIQFLPVARCCDLVESLTGTRPSAGFVHGMLAKAAAALRVVDRAIRTLITLAFAVCCDETPVKTGPATPAPGKKEAKGYLLVACTELYTHYLLGDRSLDTFTAFVFADLAADAVIVHDRYTAYDSAKLGTLNHQLCLAHILRDLASAAELYPDQIWPAQAADALRELIHRANQARDQDRDAIDPAVTAQPIKALRHAVLIGLAHTHDLADTRPGARKSRLLLEALHQREADFLRFTTDLRIPPTSNQAERDLRPAKIQEKISGRLTNTQRGKDRYLIRGVLSTAIKHGQRPLAILRDALVGTPWFPPGYTPA</sequence>
<dbReference type="PANTHER" id="PTHR33678">
    <property type="entry name" value="BLL1576 PROTEIN"/>
    <property type="match status" value="1"/>
</dbReference>
<evidence type="ECO:0000259" key="2">
    <source>
        <dbReference type="Pfam" id="PF03050"/>
    </source>
</evidence>
<reference evidence="3" key="1">
    <citation type="submission" date="2021-04" db="EMBL/GenBank/DDBJ databases">
        <title>Genome based classification of Actinospica acidithermotolerans sp. nov., an actinobacterium isolated from an Indonesian hot spring.</title>
        <authorList>
            <person name="Kusuma A.B."/>
            <person name="Putra K.E."/>
            <person name="Nafisah S."/>
            <person name="Loh J."/>
            <person name="Nouioui I."/>
            <person name="Goodfellow M."/>
        </authorList>
    </citation>
    <scope>NUCLEOTIDE SEQUENCE</scope>
    <source>
        <strain evidence="3">DSM 45618</strain>
    </source>
</reference>
<dbReference type="NCBIfam" id="NF033517">
    <property type="entry name" value="transpos_IS66"/>
    <property type="match status" value="1"/>
</dbReference>
<evidence type="ECO:0000313" key="3">
    <source>
        <dbReference type="EMBL" id="MBS2967072.1"/>
    </source>
</evidence>
<proteinExistence type="predicted"/>
<evidence type="ECO:0000256" key="1">
    <source>
        <dbReference type="SAM" id="MobiDB-lite"/>
    </source>
</evidence>
<keyword evidence="4" id="KW-1185">Reference proteome</keyword>
<organism evidence="3 4">
    <name type="scientific">Actinocrinis puniceicyclus</name>
    <dbReference type="NCBI Taxonomy" id="977794"/>
    <lineage>
        <taxon>Bacteria</taxon>
        <taxon>Bacillati</taxon>
        <taxon>Actinomycetota</taxon>
        <taxon>Actinomycetes</taxon>
        <taxon>Catenulisporales</taxon>
        <taxon>Actinospicaceae</taxon>
        <taxon>Actinocrinis</taxon>
    </lineage>
</organism>
<dbReference type="PANTHER" id="PTHR33678:SF2">
    <property type="match status" value="1"/>
</dbReference>
<dbReference type="InterPro" id="IPR004291">
    <property type="entry name" value="Transposase_IS66_central"/>
</dbReference>
<name>A0A8J8BE98_9ACTN</name>
<feature type="compositionally biased region" description="Basic and acidic residues" evidence="1">
    <location>
        <begin position="104"/>
        <end position="114"/>
    </location>
</feature>
<feature type="compositionally biased region" description="Low complexity" evidence="1">
    <location>
        <begin position="63"/>
        <end position="73"/>
    </location>
</feature>
<dbReference type="EMBL" id="JAGSXH010000291">
    <property type="protein sequence ID" value="MBS2967072.1"/>
    <property type="molecule type" value="Genomic_DNA"/>
</dbReference>
<gene>
    <name evidence="3" type="ORF">KGA66_28825</name>
</gene>
<comment type="caution">
    <text evidence="3">The sequence shown here is derived from an EMBL/GenBank/DDBJ whole genome shotgun (WGS) entry which is preliminary data.</text>
</comment>
<evidence type="ECO:0000313" key="4">
    <source>
        <dbReference type="Proteomes" id="UP000677913"/>
    </source>
</evidence>
<dbReference type="Proteomes" id="UP000677913">
    <property type="component" value="Unassembled WGS sequence"/>
</dbReference>
<dbReference type="InterPro" id="IPR052344">
    <property type="entry name" value="Transposase-related"/>
</dbReference>
<dbReference type="Pfam" id="PF03050">
    <property type="entry name" value="DDE_Tnp_IS66"/>
    <property type="match status" value="1"/>
</dbReference>
<feature type="region of interest" description="Disordered" evidence="1">
    <location>
        <begin position="61"/>
        <end position="114"/>
    </location>
</feature>
<accession>A0A8J8BE98</accession>
<feature type="domain" description="Transposase IS66 central" evidence="2">
    <location>
        <begin position="185"/>
        <end position="466"/>
    </location>
</feature>
<dbReference type="RefSeq" id="WP_211472744.1">
    <property type="nucleotide sequence ID" value="NZ_JAGSXH010000291.1"/>
</dbReference>